<feature type="region of interest" description="Disordered" evidence="3">
    <location>
        <begin position="142"/>
        <end position="174"/>
    </location>
</feature>
<dbReference type="NCBIfam" id="TIGR00026">
    <property type="entry name" value="hi_GC_TIGR00026"/>
    <property type="match status" value="1"/>
</dbReference>
<keyword evidence="6" id="KW-1185">Reference proteome</keyword>
<dbReference type="Gene3D" id="2.30.110.10">
    <property type="entry name" value="Electron Transport, Fmn-binding Protein, Chain A"/>
    <property type="match status" value="1"/>
</dbReference>
<proteinExistence type="inferred from homology"/>
<dbReference type="InterPro" id="IPR011051">
    <property type="entry name" value="RmlC_Cupin_sf"/>
</dbReference>
<dbReference type="RefSeq" id="WP_345555410.1">
    <property type="nucleotide sequence ID" value="NZ_BAABIK010000002.1"/>
</dbReference>
<dbReference type="InterPro" id="IPR012349">
    <property type="entry name" value="Split_barrel_FMN-bd"/>
</dbReference>
<dbReference type="SUPFAM" id="SSF51182">
    <property type="entry name" value="RmlC-like cupins"/>
    <property type="match status" value="1"/>
</dbReference>
<dbReference type="PANTHER" id="PTHR39428">
    <property type="entry name" value="F420H(2)-DEPENDENT QUINONE REDUCTASE RV1261C"/>
    <property type="match status" value="1"/>
</dbReference>
<evidence type="ECO:0000259" key="4">
    <source>
        <dbReference type="Pfam" id="PF07883"/>
    </source>
</evidence>
<dbReference type="Pfam" id="PF07883">
    <property type="entry name" value="Cupin_2"/>
    <property type="match status" value="1"/>
</dbReference>
<name>A0ABP9GEV9_9ACTN</name>
<dbReference type="PANTHER" id="PTHR39428:SF1">
    <property type="entry name" value="F420H(2)-DEPENDENT QUINONE REDUCTASE RV1261C"/>
    <property type="match status" value="1"/>
</dbReference>
<dbReference type="Proteomes" id="UP001499993">
    <property type="component" value="Unassembled WGS sequence"/>
</dbReference>
<feature type="domain" description="Cupin type-2" evidence="4">
    <location>
        <begin position="200"/>
        <end position="266"/>
    </location>
</feature>
<comment type="catalytic activity">
    <reaction evidence="2">
        <text>oxidized coenzyme F420-(gamma-L-Glu)(n) + a quinol + H(+) = reduced coenzyme F420-(gamma-L-Glu)(n) + a quinone</text>
        <dbReference type="Rhea" id="RHEA:39663"/>
        <dbReference type="Rhea" id="RHEA-COMP:12939"/>
        <dbReference type="Rhea" id="RHEA-COMP:14378"/>
        <dbReference type="ChEBI" id="CHEBI:15378"/>
        <dbReference type="ChEBI" id="CHEBI:24646"/>
        <dbReference type="ChEBI" id="CHEBI:132124"/>
        <dbReference type="ChEBI" id="CHEBI:133980"/>
        <dbReference type="ChEBI" id="CHEBI:139511"/>
    </reaction>
</comment>
<comment type="caution">
    <text evidence="5">The sequence shown here is derived from an EMBL/GenBank/DDBJ whole genome shotgun (WGS) entry which is preliminary data.</text>
</comment>
<evidence type="ECO:0000256" key="3">
    <source>
        <dbReference type="SAM" id="MobiDB-lite"/>
    </source>
</evidence>
<evidence type="ECO:0000313" key="6">
    <source>
        <dbReference type="Proteomes" id="UP001499993"/>
    </source>
</evidence>
<dbReference type="InterPro" id="IPR013096">
    <property type="entry name" value="Cupin_2"/>
</dbReference>
<gene>
    <name evidence="5" type="ORF">GCM10023224_06780</name>
</gene>
<evidence type="ECO:0000256" key="1">
    <source>
        <dbReference type="ARBA" id="ARBA00008710"/>
    </source>
</evidence>
<reference evidence="6" key="1">
    <citation type="journal article" date="2019" name="Int. J. Syst. Evol. Microbiol.">
        <title>The Global Catalogue of Microorganisms (GCM) 10K type strain sequencing project: providing services to taxonomists for standard genome sequencing and annotation.</title>
        <authorList>
            <consortium name="The Broad Institute Genomics Platform"/>
            <consortium name="The Broad Institute Genome Sequencing Center for Infectious Disease"/>
            <person name="Wu L."/>
            <person name="Ma J."/>
        </authorList>
    </citation>
    <scope>NUCLEOTIDE SEQUENCE [LARGE SCALE GENOMIC DNA]</scope>
    <source>
        <strain evidence="6">JCM 18123</strain>
    </source>
</reference>
<comment type="similarity">
    <text evidence="1">Belongs to the F420H(2)-dependent quinone reductase family.</text>
</comment>
<dbReference type="Gene3D" id="2.60.120.10">
    <property type="entry name" value="Jelly Rolls"/>
    <property type="match status" value="1"/>
</dbReference>
<accession>A0ABP9GEV9</accession>
<dbReference type="InterPro" id="IPR004378">
    <property type="entry name" value="F420H2_quin_Rdtase"/>
</dbReference>
<evidence type="ECO:0000256" key="2">
    <source>
        <dbReference type="ARBA" id="ARBA00049106"/>
    </source>
</evidence>
<organism evidence="5 6">
    <name type="scientific">Streptomonospora halophila</name>
    <dbReference type="NCBI Taxonomy" id="427369"/>
    <lineage>
        <taxon>Bacteria</taxon>
        <taxon>Bacillati</taxon>
        <taxon>Actinomycetota</taxon>
        <taxon>Actinomycetes</taxon>
        <taxon>Streptosporangiales</taxon>
        <taxon>Nocardiopsidaceae</taxon>
        <taxon>Streptomonospora</taxon>
    </lineage>
</organism>
<dbReference type="InterPro" id="IPR014710">
    <property type="entry name" value="RmlC-like_jellyroll"/>
</dbReference>
<feature type="compositionally biased region" description="Basic and acidic residues" evidence="3">
    <location>
        <begin position="156"/>
        <end position="168"/>
    </location>
</feature>
<dbReference type="Pfam" id="PF04075">
    <property type="entry name" value="F420H2_quin_red"/>
    <property type="match status" value="1"/>
</dbReference>
<dbReference type="EMBL" id="BAABIK010000002">
    <property type="protein sequence ID" value="GAA4929834.1"/>
    <property type="molecule type" value="Genomic_DNA"/>
</dbReference>
<evidence type="ECO:0000313" key="5">
    <source>
        <dbReference type="EMBL" id="GAA4929834.1"/>
    </source>
</evidence>
<protein>
    <recommendedName>
        <fullName evidence="4">Cupin type-2 domain-containing protein</fullName>
    </recommendedName>
</protein>
<sequence length="314" mass="33988">MTEFNDRVIASFRSNGGHVGAWGSSLVLIHHRGARTKTERVNPAMSLRDGDDWLVVGSAKGAPRDPAWTVNLRAFPEVEIEAVVDGAVTTVPVRATELTGPDREAAFARFVQVAPAFEQYQAAAPRPLPVIRFRRRALQDAGGEAGASAAGIGPEDPARDIAVRRPDSDPSLPHYGAVGDTYTVLLTGADTGGRYGLMDMHIPPGGGPPPHRHDFEEMFHVLEGEIEITFRGETTTVREGETVNIPARAPHFFRNASGRNARMLCAVTPPGLEDYFSRWGEPLSGRTTPPDPAQTAERLRTAVELGPEYAIENL</sequence>